<evidence type="ECO:0000313" key="2">
    <source>
        <dbReference type="Proteomes" id="UP000308600"/>
    </source>
</evidence>
<gene>
    <name evidence="1" type="ORF">BDN72DRAFT_865460</name>
</gene>
<organism evidence="1 2">
    <name type="scientific">Pluteus cervinus</name>
    <dbReference type="NCBI Taxonomy" id="181527"/>
    <lineage>
        <taxon>Eukaryota</taxon>
        <taxon>Fungi</taxon>
        <taxon>Dikarya</taxon>
        <taxon>Basidiomycota</taxon>
        <taxon>Agaricomycotina</taxon>
        <taxon>Agaricomycetes</taxon>
        <taxon>Agaricomycetidae</taxon>
        <taxon>Agaricales</taxon>
        <taxon>Pluteineae</taxon>
        <taxon>Pluteaceae</taxon>
        <taxon>Pluteus</taxon>
    </lineage>
</organism>
<proteinExistence type="predicted"/>
<keyword evidence="2" id="KW-1185">Reference proteome</keyword>
<dbReference type="EMBL" id="ML209093">
    <property type="protein sequence ID" value="TFK59062.1"/>
    <property type="molecule type" value="Genomic_DNA"/>
</dbReference>
<dbReference type="Proteomes" id="UP000308600">
    <property type="component" value="Unassembled WGS sequence"/>
</dbReference>
<name>A0ACD3A2D6_9AGAR</name>
<protein>
    <submittedName>
        <fullName evidence="1">Uncharacterized protein</fullName>
    </submittedName>
</protein>
<evidence type="ECO:0000313" key="1">
    <source>
        <dbReference type="EMBL" id="TFK59062.1"/>
    </source>
</evidence>
<reference evidence="1 2" key="1">
    <citation type="journal article" date="2019" name="Nat. Ecol. Evol.">
        <title>Megaphylogeny resolves global patterns of mushroom evolution.</title>
        <authorList>
            <person name="Varga T."/>
            <person name="Krizsan K."/>
            <person name="Foldi C."/>
            <person name="Dima B."/>
            <person name="Sanchez-Garcia M."/>
            <person name="Sanchez-Ramirez S."/>
            <person name="Szollosi G.J."/>
            <person name="Szarkandi J.G."/>
            <person name="Papp V."/>
            <person name="Albert L."/>
            <person name="Andreopoulos W."/>
            <person name="Angelini C."/>
            <person name="Antonin V."/>
            <person name="Barry K.W."/>
            <person name="Bougher N.L."/>
            <person name="Buchanan P."/>
            <person name="Buyck B."/>
            <person name="Bense V."/>
            <person name="Catcheside P."/>
            <person name="Chovatia M."/>
            <person name="Cooper J."/>
            <person name="Damon W."/>
            <person name="Desjardin D."/>
            <person name="Finy P."/>
            <person name="Geml J."/>
            <person name="Haridas S."/>
            <person name="Hughes K."/>
            <person name="Justo A."/>
            <person name="Karasinski D."/>
            <person name="Kautmanova I."/>
            <person name="Kiss B."/>
            <person name="Kocsube S."/>
            <person name="Kotiranta H."/>
            <person name="LaButti K.M."/>
            <person name="Lechner B.E."/>
            <person name="Liimatainen K."/>
            <person name="Lipzen A."/>
            <person name="Lukacs Z."/>
            <person name="Mihaltcheva S."/>
            <person name="Morgado L.N."/>
            <person name="Niskanen T."/>
            <person name="Noordeloos M.E."/>
            <person name="Ohm R.A."/>
            <person name="Ortiz-Santana B."/>
            <person name="Ovrebo C."/>
            <person name="Racz N."/>
            <person name="Riley R."/>
            <person name="Savchenko A."/>
            <person name="Shiryaev A."/>
            <person name="Soop K."/>
            <person name="Spirin V."/>
            <person name="Szebenyi C."/>
            <person name="Tomsovsky M."/>
            <person name="Tulloss R.E."/>
            <person name="Uehling J."/>
            <person name="Grigoriev I.V."/>
            <person name="Vagvolgyi C."/>
            <person name="Papp T."/>
            <person name="Martin F.M."/>
            <person name="Miettinen O."/>
            <person name="Hibbett D.S."/>
            <person name="Nagy L.G."/>
        </authorList>
    </citation>
    <scope>NUCLEOTIDE SEQUENCE [LARGE SCALE GENOMIC DNA]</scope>
    <source>
        <strain evidence="1 2">NL-1719</strain>
    </source>
</reference>
<sequence length="195" mass="21687">MANASLRLAPPRLTRDALNNKHWVLANDGGYILASEHNLHSSDLPASFFSIIAHVEELDDTPIPESYRPAFMNTYKLRLGPSSVPERARSFLESIRALQLLQDNLGPDISVDSPINNDSTSVHLQLNVPIANNEGGVTAIPLTLFDDTAKILPLTEHMHRFLHADVDFMVVLRQFISAPAVRQIRAYTQLARLCV</sequence>
<accession>A0ACD3A2D6</accession>